<reference evidence="2" key="2">
    <citation type="submission" date="2021-08" db="EMBL/GenBank/DDBJ databases">
        <authorList>
            <person name="Tani A."/>
            <person name="Ola A."/>
            <person name="Ogura Y."/>
            <person name="Katsura K."/>
            <person name="Hayashi T."/>
        </authorList>
    </citation>
    <scope>NUCLEOTIDE SEQUENCE</scope>
    <source>
        <strain evidence="2">DSM 17168</strain>
    </source>
</reference>
<evidence type="ECO:0000313" key="3">
    <source>
        <dbReference type="Proteomes" id="UP001055153"/>
    </source>
</evidence>
<feature type="transmembrane region" description="Helical" evidence="1">
    <location>
        <begin position="37"/>
        <end position="55"/>
    </location>
</feature>
<proteinExistence type="predicted"/>
<gene>
    <name evidence="2" type="ORF">GMJLKIPL_1042</name>
</gene>
<keyword evidence="1" id="KW-0812">Transmembrane</keyword>
<feature type="transmembrane region" description="Helical" evidence="1">
    <location>
        <begin position="185"/>
        <end position="206"/>
    </location>
</feature>
<dbReference type="RefSeq" id="WP_238234000.1">
    <property type="nucleotide sequence ID" value="NZ_BPQQ01000010.1"/>
</dbReference>
<accession>A0ABQ4S7G1</accession>
<evidence type="ECO:0008006" key="4">
    <source>
        <dbReference type="Google" id="ProtNLM"/>
    </source>
</evidence>
<reference evidence="2" key="1">
    <citation type="journal article" date="2021" name="Front. Microbiol.">
        <title>Comprehensive Comparative Genomics and Phenotyping of Methylobacterium Species.</title>
        <authorList>
            <person name="Alessa O."/>
            <person name="Ogura Y."/>
            <person name="Fujitani Y."/>
            <person name="Takami H."/>
            <person name="Hayashi T."/>
            <person name="Sahin N."/>
            <person name="Tani A."/>
        </authorList>
    </citation>
    <scope>NUCLEOTIDE SEQUENCE</scope>
    <source>
        <strain evidence="2">DSM 17168</strain>
    </source>
</reference>
<protein>
    <recommendedName>
        <fullName evidence="4">Photosynthetic complex assembly protein 2</fullName>
    </recommendedName>
</protein>
<dbReference type="InterPro" id="IPR017496">
    <property type="entry name" value="Photo_alph_chp2"/>
</dbReference>
<dbReference type="EMBL" id="BPQQ01000010">
    <property type="protein sequence ID" value="GJD99126.1"/>
    <property type="molecule type" value="Genomic_DNA"/>
</dbReference>
<evidence type="ECO:0000256" key="1">
    <source>
        <dbReference type="SAM" id="Phobius"/>
    </source>
</evidence>
<dbReference type="NCBIfam" id="TIGR03055">
    <property type="entry name" value="photo_alph_chp2"/>
    <property type="match status" value="1"/>
</dbReference>
<organism evidence="2 3">
    <name type="scientific">Methylobacterium isbiliense</name>
    <dbReference type="NCBI Taxonomy" id="315478"/>
    <lineage>
        <taxon>Bacteria</taxon>
        <taxon>Pseudomonadati</taxon>
        <taxon>Pseudomonadota</taxon>
        <taxon>Alphaproteobacteria</taxon>
        <taxon>Hyphomicrobiales</taxon>
        <taxon>Methylobacteriaceae</taxon>
        <taxon>Methylobacterium</taxon>
    </lineage>
</organism>
<keyword evidence="3" id="KW-1185">Reference proteome</keyword>
<comment type="caution">
    <text evidence="2">The sequence shown here is derived from an EMBL/GenBank/DDBJ whole genome shotgun (WGS) entry which is preliminary data.</text>
</comment>
<dbReference type="Pfam" id="PF12291">
    <property type="entry name" value="DUF3623"/>
    <property type="match status" value="1"/>
</dbReference>
<keyword evidence="1" id="KW-1133">Transmembrane helix</keyword>
<dbReference type="Proteomes" id="UP001055153">
    <property type="component" value="Unassembled WGS sequence"/>
</dbReference>
<evidence type="ECO:0000313" key="2">
    <source>
        <dbReference type="EMBL" id="GJD99126.1"/>
    </source>
</evidence>
<keyword evidence="1" id="KW-0472">Membrane</keyword>
<name>A0ABQ4S7G1_9HYPH</name>
<sequence length="264" mass="28816">MSDYAAPILYAVVMWWFLTGVILWLNHRPRRTHAWSFGATSLALAGALWAIAWSAGEPTEAGAYAAFTAALVVWGWQEMAFYMGFLAGPRRTAGLPTARGLARFGQAAATNLWHEAAIILGALAVAWLTEGRPNRIALWTYLVLWGMNLSARLNLYLGVRNLNAEFLPEHLRYLGSFFRRAPMNALFPVAMTLATAILLVLLHPAVTESASAFALAGHTMMATLMALAILEHGFLMLPLPSAALWGWGLPARRPAGDADTRTAR</sequence>
<feature type="transmembrane region" description="Helical" evidence="1">
    <location>
        <begin position="108"/>
        <end position="130"/>
    </location>
</feature>
<feature type="transmembrane region" description="Helical" evidence="1">
    <location>
        <begin position="136"/>
        <end position="157"/>
    </location>
</feature>
<feature type="transmembrane region" description="Helical" evidence="1">
    <location>
        <begin position="6"/>
        <end position="25"/>
    </location>
</feature>
<feature type="transmembrane region" description="Helical" evidence="1">
    <location>
        <begin position="61"/>
        <end position="87"/>
    </location>
</feature>